<proteinExistence type="predicted"/>
<dbReference type="EMBL" id="KN726168">
    <property type="protein sequence ID" value="KIH69380.1"/>
    <property type="molecule type" value="Genomic_DNA"/>
</dbReference>
<accession>A0A0C2H6A8</accession>
<feature type="domain" description="Integrase zinc-binding" evidence="1">
    <location>
        <begin position="46"/>
        <end position="104"/>
    </location>
</feature>
<organism evidence="2 3">
    <name type="scientific">Ancylostoma duodenale</name>
    <dbReference type="NCBI Taxonomy" id="51022"/>
    <lineage>
        <taxon>Eukaryota</taxon>
        <taxon>Metazoa</taxon>
        <taxon>Ecdysozoa</taxon>
        <taxon>Nematoda</taxon>
        <taxon>Chromadorea</taxon>
        <taxon>Rhabditida</taxon>
        <taxon>Rhabditina</taxon>
        <taxon>Rhabditomorpha</taxon>
        <taxon>Strongyloidea</taxon>
        <taxon>Ancylostomatidae</taxon>
        <taxon>Ancylostomatinae</taxon>
        <taxon>Ancylostoma</taxon>
    </lineage>
</organism>
<protein>
    <recommendedName>
        <fullName evidence="1">Integrase zinc-binding domain-containing protein</fullName>
    </recommendedName>
</protein>
<dbReference type="AlphaFoldDB" id="A0A0C2H6A8"/>
<evidence type="ECO:0000313" key="3">
    <source>
        <dbReference type="Proteomes" id="UP000054047"/>
    </source>
</evidence>
<dbReference type="Pfam" id="PF17921">
    <property type="entry name" value="Integrase_H2C2"/>
    <property type="match status" value="1"/>
</dbReference>
<name>A0A0C2H6A8_9BILA</name>
<evidence type="ECO:0000313" key="2">
    <source>
        <dbReference type="EMBL" id="KIH69380.1"/>
    </source>
</evidence>
<dbReference type="Gene3D" id="1.10.340.70">
    <property type="match status" value="1"/>
</dbReference>
<keyword evidence="3" id="KW-1185">Reference proteome</keyword>
<dbReference type="InterPro" id="IPR041588">
    <property type="entry name" value="Integrase_H2C2"/>
</dbReference>
<sequence>MVEIKEGLRKEDDLPATYDYILLNNLLYKLPVRLHQDPQLILLETSSMKNDIIALAHQSQLGTAHLGVAKTCAMVAKIAIWNKMARDIAHFLARCQQCQSRKHSTPTRTIRNFKHTMATD</sequence>
<gene>
    <name evidence="2" type="ORF">ANCDUO_00275</name>
</gene>
<reference evidence="2 3" key="1">
    <citation type="submission" date="2013-12" db="EMBL/GenBank/DDBJ databases">
        <title>Draft genome of the parsitic nematode Ancylostoma duodenale.</title>
        <authorList>
            <person name="Mitreva M."/>
        </authorList>
    </citation>
    <scope>NUCLEOTIDE SEQUENCE [LARGE SCALE GENOMIC DNA]</scope>
    <source>
        <strain evidence="2 3">Zhejiang</strain>
    </source>
</reference>
<evidence type="ECO:0000259" key="1">
    <source>
        <dbReference type="Pfam" id="PF17921"/>
    </source>
</evidence>
<dbReference type="Proteomes" id="UP000054047">
    <property type="component" value="Unassembled WGS sequence"/>
</dbReference>
<dbReference type="OrthoDB" id="5832112at2759"/>